<dbReference type="SUPFAM" id="SSF51604">
    <property type="entry name" value="Enolase C-terminal domain-like"/>
    <property type="match status" value="1"/>
</dbReference>
<dbReference type="Gene3D" id="3.30.390.10">
    <property type="entry name" value="Enolase-like, N-terminal domain"/>
    <property type="match status" value="1"/>
</dbReference>
<evidence type="ECO:0000256" key="4">
    <source>
        <dbReference type="NCBIfam" id="TIGR01927"/>
    </source>
</evidence>
<dbReference type="SFLD" id="SFLDF00009">
    <property type="entry name" value="o-succinylbenzoate_synthase"/>
    <property type="match status" value="1"/>
</dbReference>
<feature type="domain" description="Mandelate racemase/muconate lactonizing enzyme C-terminal" evidence="5">
    <location>
        <begin position="143"/>
        <end position="236"/>
    </location>
</feature>
<keyword evidence="2" id="KW-0460">Magnesium</keyword>
<evidence type="ECO:0000313" key="6">
    <source>
        <dbReference type="EMBL" id="MXR69531.1"/>
    </source>
</evidence>
<dbReference type="RefSeq" id="WP_160796764.1">
    <property type="nucleotide sequence ID" value="NZ_WRPA01000011.1"/>
</dbReference>
<dbReference type="EMBL" id="WRPA01000011">
    <property type="protein sequence ID" value="MXR69531.1"/>
    <property type="molecule type" value="Genomic_DNA"/>
</dbReference>
<dbReference type="AlphaFoldDB" id="A0A6L7I2J0"/>
<dbReference type="GO" id="GO:0046872">
    <property type="term" value="F:metal ion binding"/>
    <property type="evidence" value="ECO:0007669"/>
    <property type="project" value="UniProtKB-KW"/>
</dbReference>
<dbReference type="Gene3D" id="3.20.20.120">
    <property type="entry name" value="Enolase-like C-terminal domain"/>
    <property type="match status" value="1"/>
</dbReference>
<keyword evidence="7" id="KW-1185">Reference proteome</keyword>
<dbReference type="Pfam" id="PF21508">
    <property type="entry name" value="MenC_N"/>
    <property type="match status" value="1"/>
</dbReference>
<name>A0A6L7I2J0_9GAMM</name>
<organism evidence="6 7">
    <name type="scientific">Shewanella insulae</name>
    <dbReference type="NCBI Taxonomy" id="2681496"/>
    <lineage>
        <taxon>Bacteria</taxon>
        <taxon>Pseudomonadati</taxon>
        <taxon>Pseudomonadota</taxon>
        <taxon>Gammaproteobacteria</taxon>
        <taxon>Alteromonadales</taxon>
        <taxon>Shewanellaceae</taxon>
        <taxon>Shewanella</taxon>
    </lineage>
</organism>
<proteinExistence type="predicted"/>
<gene>
    <name evidence="6" type="primary">menC</name>
    <name evidence="6" type="ORF">GNT65_12745</name>
</gene>
<evidence type="ECO:0000256" key="3">
    <source>
        <dbReference type="ARBA" id="ARBA00023239"/>
    </source>
</evidence>
<dbReference type="NCBIfam" id="TIGR01927">
    <property type="entry name" value="menC_gam_Gplu"/>
    <property type="match status" value="1"/>
</dbReference>
<dbReference type="Proteomes" id="UP000474778">
    <property type="component" value="Unassembled WGS sequence"/>
</dbReference>
<keyword evidence="3 6" id="KW-0456">Lyase</keyword>
<dbReference type="GO" id="GO:0009234">
    <property type="term" value="P:menaquinone biosynthetic process"/>
    <property type="evidence" value="ECO:0007669"/>
    <property type="project" value="UniProtKB-UniRule"/>
</dbReference>
<dbReference type="SFLD" id="SFLDG00180">
    <property type="entry name" value="muconate_cycloisomerase"/>
    <property type="match status" value="1"/>
</dbReference>
<accession>A0A6L7I2J0</accession>
<dbReference type="SMART" id="SM00922">
    <property type="entry name" value="MR_MLE"/>
    <property type="match status" value="1"/>
</dbReference>
<evidence type="ECO:0000259" key="5">
    <source>
        <dbReference type="SMART" id="SM00922"/>
    </source>
</evidence>
<protein>
    <recommendedName>
        <fullName evidence="4">o-succinylbenzoate synthase</fullName>
        <ecNumber evidence="4">4.2.1.113</ecNumber>
    </recommendedName>
</protein>
<dbReference type="InterPro" id="IPR029065">
    <property type="entry name" value="Enolase_C-like"/>
</dbReference>
<dbReference type="InterPro" id="IPR041338">
    <property type="entry name" value="OSBS_N"/>
</dbReference>
<evidence type="ECO:0000313" key="7">
    <source>
        <dbReference type="Proteomes" id="UP000474778"/>
    </source>
</evidence>
<dbReference type="InterPro" id="IPR029017">
    <property type="entry name" value="Enolase-like_N"/>
</dbReference>
<dbReference type="InterPro" id="IPR013342">
    <property type="entry name" value="Mandelate_racemase_C"/>
</dbReference>
<dbReference type="EC" id="4.2.1.113" evidence="4"/>
<keyword evidence="1" id="KW-0479">Metal-binding</keyword>
<dbReference type="GO" id="GO:0043748">
    <property type="term" value="F:O-succinylbenzoate synthase activity"/>
    <property type="evidence" value="ECO:0007669"/>
    <property type="project" value="UniProtKB-EC"/>
</dbReference>
<dbReference type="NCBIfam" id="NF003473">
    <property type="entry name" value="PRK05105.1"/>
    <property type="match status" value="1"/>
</dbReference>
<dbReference type="SUPFAM" id="SSF54826">
    <property type="entry name" value="Enolase N-terminal domain-like"/>
    <property type="match status" value="1"/>
</dbReference>
<dbReference type="CDD" id="cd03320">
    <property type="entry name" value="OSBS"/>
    <property type="match status" value="1"/>
</dbReference>
<dbReference type="InterPro" id="IPR036849">
    <property type="entry name" value="Enolase-like_C_sf"/>
</dbReference>
<comment type="caution">
    <text evidence="6">The sequence shown here is derived from an EMBL/GenBank/DDBJ whole genome shotgun (WGS) entry which is preliminary data.</text>
</comment>
<dbReference type="Pfam" id="PF13378">
    <property type="entry name" value="MR_MLE_C"/>
    <property type="match status" value="1"/>
</dbReference>
<dbReference type="PANTHER" id="PTHR48073:SF2">
    <property type="entry name" value="O-SUCCINYLBENZOATE SYNTHASE"/>
    <property type="match status" value="1"/>
</dbReference>
<dbReference type="PANTHER" id="PTHR48073">
    <property type="entry name" value="O-SUCCINYLBENZOATE SYNTHASE-RELATED"/>
    <property type="match status" value="1"/>
</dbReference>
<sequence>MILSQLSLYRYQIPLDKLLPVGKQRIDNRQGLVLRGSALTEQGEAVTAEVEIAPLSGQDVDEQPLRGFSQEPLGQVIDQLMPLLDELIDKPVDELARLAQETQLPSLAFGLSLLHARLSGRLPAARRGARTIPLIYQAQDEAPQALDARIDALERSTHAVKVKVGQTSMEQEIAMIHRILARRPDLRLRLDANRCFTLEAAIDFLACLPLEAIEYIEEPCQDPGDNAALYQALGVGFALDETLNNPGYQFTMASGLSALIIKPMILGSLADLQALAQEAHEAGVRVILSASLEASLGINALRDLSEALTPDEVPGLDTLSAFSADLLISTGKNRCLTLENLICLKQVTGEAV</sequence>
<evidence type="ECO:0000256" key="1">
    <source>
        <dbReference type="ARBA" id="ARBA00022723"/>
    </source>
</evidence>
<evidence type="ECO:0000256" key="2">
    <source>
        <dbReference type="ARBA" id="ARBA00022842"/>
    </source>
</evidence>
<reference evidence="6 7" key="1">
    <citation type="submission" date="2019-12" db="EMBL/GenBank/DDBJ databases">
        <title>Shewanella insulae sp. nov., isolated from a tidal flat.</title>
        <authorList>
            <person name="Yoon J.-H."/>
        </authorList>
    </citation>
    <scope>NUCLEOTIDE SEQUENCE [LARGE SCALE GENOMIC DNA]</scope>
    <source>
        <strain evidence="6 7">JBTF-M18</strain>
    </source>
</reference>
<dbReference type="SFLD" id="SFLDS00001">
    <property type="entry name" value="Enolase"/>
    <property type="match status" value="1"/>
</dbReference>